<sequence>MAEKKLTEVKQERTSIFFDDLGALQKWFDKGFLDANDTANIPRESLSNYSKFEENSKAINPIFGTRKPEITVCHDFKGGYQAGHDLYPNGEYNISSSTPYLLRYPETVDKFIYFTHHCISIPAVCWTNYLHRYHIPVLGTLILEHYSHDGELFKKDDNGDFVYVRLLVELCRIFKFEGWLLNFETGFRNHSELAIPFLRDLTSRVESRIKGGLVIWYDAYTPFANKPSYQNEVNFLNWDAYNNSSQFMTNYMWDSHNVGNSLKNVGVLGMQSKVGLGVDVWGRSMQVCGGGFESNVAISYAKFGTNAVLFAPAWTYEYFGEEDFIEKDDIFWTKIKETLNYEAQSKSDLSSWYLSESTNTRFFTTFFSTGSGTFFNFNGERVLDDNWVQLSLATPLPIHQRAYINTTDSYVGGTCLTLPLSSMDSGRIPLFEFEQFVSHGQKAANSVLKVKAAFKKIGTLPAASLVIRCFVVRRGRRSQTVLKVKDVSVTLSLGSDVRQDSKWTEIEQTVTLPDLQPRFLEEYFVEGAHLEWTVDDHDEWMVVPEKGEDLEAKLLLGSLCMQVGEPDDIKNKSTARGSPYVCLENKEQTFMWVVLQGGRLHGVHFAPVTDAVNSNLEVFEYNRDGCMSQVHICRCSKN</sequence>
<dbReference type="Gene3D" id="3.20.20.80">
    <property type="entry name" value="Glycosidases"/>
    <property type="match status" value="1"/>
</dbReference>
<organism evidence="2 3">
    <name type="scientific">Zygosaccharomyces bailii (strain CLIB 213 / ATCC 58445 / CBS 680 / BCRC 21525 / NBRC 1098 / NCYC 1416 / NRRL Y-2227)</name>
    <dbReference type="NCBI Taxonomy" id="1333698"/>
    <lineage>
        <taxon>Eukaryota</taxon>
        <taxon>Fungi</taxon>
        <taxon>Dikarya</taxon>
        <taxon>Ascomycota</taxon>
        <taxon>Saccharomycotina</taxon>
        <taxon>Saccharomycetes</taxon>
        <taxon>Saccharomycetales</taxon>
        <taxon>Saccharomycetaceae</taxon>
        <taxon>Zygosaccharomyces</taxon>
    </lineage>
</organism>
<proteinExistence type="predicted"/>
<evidence type="ECO:0000313" key="3">
    <source>
        <dbReference type="Proteomes" id="UP000019375"/>
    </source>
</evidence>
<protein>
    <submittedName>
        <fullName evidence="2">ZYBA0S07-01728g1_1</fullName>
    </submittedName>
</protein>
<dbReference type="Gene3D" id="2.60.120.260">
    <property type="entry name" value="Galactose-binding domain-like"/>
    <property type="match status" value="1"/>
</dbReference>
<dbReference type="GO" id="GO:0033925">
    <property type="term" value="F:mannosyl-glycoprotein endo-beta-N-acetylglucosaminidase activity"/>
    <property type="evidence" value="ECO:0007669"/>
    <property type="project" value="UniProtKB-EC"/>
</dbReference>
<dbReference type="GO" id="GO:0005829">
    <property type="term" value="C:cytosol"/>
    <property type="evidence" value="ECO:0007669"/>
    <property type="project" value="UniProtKB-SubCell"/>
</dbReference>
<dbReference type="Pfam" id="PF03644">
    <property type="entry name" value="Glyco_hydro_85"/>
    <property type="match status" value="1"/>
</dbReference>
<evidence type="ECO:0000313" key="2">
    <source>
        <dbReference type="EMBL" id="CDF90470.1"/>
    </source>
</evidence>
<dbReference type="EMBL" id="HG316460">
    <property type="protein sequence ID" value="CDF90470.1"/>
    <property type="molecule type" value="Genomic_DNA"/>
</dbReference>
<keyword evidence="3" id="KW-1185">Reference proteome</keyword>
<dbReference type="PANTHER" id="PTHR13246">
    <property type="entry name" value="ENDO BETA N-ACETYLGLUCOSAMINIDASE"/>
    <property type="match status" value="1"/>
</dbReference>
<dbReference type="InterPro" id="IPR032979">
    <property type="entry name" value="ENGase"/>
</dbReference>
<dbReference type="InterPro" id="IPR005201">
    <property type="entry name" value="TIM_ENGase"/>
</dbReference>
<dbReference type="Proteomes" id="UP000019375">
    <property type="component" value="Unassembled WGS sequence"/>
</dbReference>
<evidence type="ECO:0000259" key="1">
    <source>
        <dbReference type="Pfam" id="PF03644"/>
    </source>
</evidence>
<dbReference type="OrthoDB" id="284473at2759"/>
<name>A0A8J2T848_ZYGB2</name>
<accession>A0A8J2T848</accession>
<dbReference type="AlphaFoldDB" id="A0A8J2T848"/>
<reference evidence="3" key="1">
    <citation type="journal article" date="2013" name="Genome Announc.">
        <title>Genome sequence of the food spoilage yeast Zygosaccharomyces bailii CLIB 213(T).</title>
        <authorList>
            <person name="Galeote V."/>
            <person name="Bigey F."/>
            <person name="Devillers H."/>
            <person name="Neuveglise C."/>
            <person name="Dequin S."/>
        </authorList>
    </citation>
    <scope>NUCLEOTIDE SEQUENCE [LARGE SCALE GENOMIC DNA]</scope>
    <source>
        <strain evidence="3">CLIB 213 / ATCC 58445 / CBS 680 / CCRC 21525 / NBRC 1098 / NCYC 1416 / NRRL Y-2227</strain>
    </source>
</reference>
<dbReference type="PANTHER" id="PTHR13246:SF1">
    <property type="entry name" value="CYTOSOLIC ENDO-BETA-N-ACETYLGLUCOSAMINIDASE"/>
    <property type="match status" value="1"/>
</dbReference>
<feature type="domain" description="Cytosolic endo-beta-N-acetylglucosaminidase TIM barrel" evidence="1">
    <location>
        <begin position="95"/>
        <end position="374"/>
    </location>
</feature>
<gene>
    <name evidence="2" type="ORF">BN860_01728g</name>
</gene>